<dbReference type="Gene3D" id="3.30.70.330">
    <property type="match status" value="2"/>
</dbReference>
<dbReference type="FunFam" id="3.30.70.330:FF:000039">
    <property type="entry name" value="U1 small nuclear ribonucleoprotein A"/>
    <property type="match status" value="1"/>
</dbReference>
<dbReference type="InterPro" id="IPR035979">
    <property type="entry name" value="RBD_domain_sf"/>
</dbReference>
<feature type="domain" description="RRM" evidence="12">
    <location>
        <begin position="327"/>
        <end position="399"/>
    </location>
</feature>
<evidence type="ECO:0000256" key="1">
    <source>
        <dbReference type="ARBA" id="ARBA00004123"/>
    </source>
</evidence>
<reference evidence="13" key="2">
    <citation type="submission" date="2011-03" db="EMBL/GenBank/DDBJ databases">
        <title>Comparative genomics and transcriptomics of Neospora caninum and Toxoplasma gondii.</title>
        <authorList>
            <person name="Reid A.J."/>
            <person name="Sohal A."/>
            <person name="Harris D."/>
            <person name="Quail M."/>
            <person name="Sanders M."/>
            <person name="Berriman M."/>
            <person name="Wastling J.M."/>
            <person name="Pain A."/>
        </authorList>
    </citation>
    <scope>NUCLEOTIDE SEQUENCE</scope>
    <source>
        <strain evidence="13">Liverpool</strain>
    </source>
</reference>
<keyword evidence="3" id="KW-0507">mRNA processing</keyword>
<evidence type="ECO:0000313" key="13">
    <source>
        <dbReference type="EMBL" id="CBZ54966.1"/>
    </source>
</evidence>
<proteinExistence type="inferred from homology"/>
<dbReference type="CDD" id="cd12247">
    <property type="entry name" value="RRM2_U1A_like"/>
    <property type="match status" value="1"/>
</dbReference>
<keyword evidence="7" id="KW-0508">mRNA splicing</keyword>
<evidence type="ECO:0000256" key="7">
    <source>
        <dbReference type="ARBA" id="ARBA00023187"/>
    </source>
</evidence>
<gene>
    <name evidence="14" type="ORF">BN1204_053930</name>
    <name evidence="13" type="ORF">NCLIV_053930</name>
</gene>
<dbReference type="FunCoup" id="F0VMM0">
    <property type="interactions" value="380"/>
</dbReference>
<sequence length="399" mass="42290">MHIPFGAGAPPPGGQAGGLPPSAMPPPGGPGGGAFPRQDFLPMMPGAGVPSGGPGAMPGPPGAMPGPRILPGAGGPPGAGPSFPPLIPPAMGLMMPDVGLGPMGLPGLVRKPKNMQPPTQDMTIPPNQTIYINNINDKVKLPELKENLRSMFKQFGEIREIVAMSSFWRRGQAWIVFASVESATKAIQGMQGFVYHGQPLRINYSVTKSDIIAKEDGTFTPRPPGPKKPRAVREREERQRELFLQMQQQYMQMQAGANAAAAAGGTPSAAGDQATGQATLETLNALKRKAESALPNSQAAKHGVPFPPAAPVAPPTVDMSFPAMPNKVLFLENLPEDATMEGLISLFSKHAGMVEVRPVLWRRVAFVEYENEMLAANAMNALQGHQMNGSPIKITYARR</sequence>
<dbReference type="GO" id="GO:0003723">
    <property type="term" value="F:RNA binding"/>
    <property type="evidence" value="ECO:0007669"/>
    <property type="project" value="UniProtKB-UniRule"/>
</dbReference>
<dbReference type="SUPFAM" id="SSF54928">
    <property type="entry name" value="RNA-binding domain, RBD"/>
    <property type="match status" value="1"/>
</dbReference>
<keyword evidence="4" id="KW-0747">Spliceosome</keyword>
<protein>
    <submittedName>
        <fullName evidence="13">Putative small nuclear ribonucleoprotein U1A</fullName>
    </submittedName>
    <submittedName>
        <fullName evidence="14">Small nuclear ribonucleoprotein U1A, putative</fullName>
    </submittedName>
</protein>
<dbReference type="EMBL" id="LN714486">
    <property type="protein sequence ID" value="CEL69688.1"/>
    <property type="molecule type" value="Genomic_DNA"/>
</dbReference>
<evidence type="ECO:0000256" key="4">
    <source>
        <dbReference type="ARBA" id="ARBA00022728"/>
    </source>
</evidence>
<dbReference type="InterPro" id="IPR000504">
    <property type="entry name" value="RRM_dom"/>
</dbReference>
<dbReference type="RefSeq" id="XP_003884994.1">
    <property type="nucleotide sequence ID" value="XM_003884945.1"/>
</dbReference>
<keyword evidence="6 10" id="KW-0694">RNA-binding</keyword>
<dbReference type="GO" id="GO:0030532">
    <property type="term" value="C:small nuclear ribonucleoprotein complex"/>
    <property type="evidence" value="ECO:0007669"/>
    <property type="project" value="UniProtKB-ARBA"/>
</dbReference>
<keyword evidence="5" id="KW-0677">Repeat</keyword>
<accession>F0VMM0</accession>
<dbReference type="PANTHER" id="PTHR10501">
    <property type="entry name" value="U1 SMALL NUCLEAR RIBONUCLEOPROTEIN A/U2 SMALL NUCLEAR RIBONUCLEOPROTEIN B"/>
    <property type="match status" value="1"/>
</dbReference>
<keyword evidence="8" id="KW-0539">Nucleus</keyword>
<organism evidence="13 15">
    <name type="scientific">Neospora caninum (strain Liverpool)</name>
    <dbReference type="NCBI Taxonomy" id="572307"/>
    <lineage>
        <taxon>Eukaryota</taxon>
        <taxon>Sar</taxon>
        <taxon>Alveolata</taxon>
        <taxon>Apicomplexa</taxon>
        <taxon>Conoidasida</taxon>
        <taxon>Coccidia</taxon>
        <taxon>Eucoccidiorida</taxon>
        <taxon>Eimeriorina</taxon>
        <taxon>Sarcocystidae</taxon>
        <taxon>Neospora</taxon>
    </lineage>
</organism>
<keyword evidence="9 13" id="KW-0687">Ribonucleoprotein</keyword>
<evidence type="ECO:0000256" key="5">
    <source>
        <dbReference type="ARBA" id="ARBA00022737"/>
    </source>
</evidence>
<dbReference type="OrthoDB" id="277802at2759"/>
<reference evidence="13" key="1">
    <citation type="submission" date="2011-02" db="EMBL/GenBank/DDBJ databases">
        <authorList>
            <person name="Aslett M."/>
        </authorList>
    </citation>
    <scope>NUCLEOTIDE SEQUENCE</scope>
    <source>
        <strain evidence="13">Liverpool</strain>
    </source>
</reference>
<reference evidence="14" key="4">
    <citation type="journal article" date="2015" name="PLoS ONE">
        <title>Comprehensive Evaluation of Toxoplasma gondii VEG and Neospora caninum LIV Genomes with Tachyzoite Stage Transcriptome and Proteome Defines Novel Transcript Features.</title>
        <authorList>
            <person name="Ramaprasad A."/>
            <person name="Mourier T."/>
            <person name="Naeem R."/>
            <person name="Malas T.B."/>
            <person name="Moussa E."/>
            <person name="Panigrahi A."/>
            <person name="Vermont S.J."/>
            <person name="Otto T.D."/>
            <person name="Wastling J."/>
            <person name="Pain A."/>
        </authorList>
    </citation>
    <scope>NUCLEOTIDE SEQUENCE</scope>
    <source>
        <strain evidence="14">Liverpool</strain>
    </source>
</reference>
<dbReference type="InterPro" id="IPR012677">
    <property type="entry name" value="Nucleotide-bd_a/b_plait_sf"/>
</dbReference>
<evidence type="ECO:0000256" key="9">
    <source>
        <dbReference type="ARBA" id="ARBA00023274"/>
    </source>
</evidence>
<evidence type="ECO:0000313" key="14">
    <source>
        <dbReference type="EMBL" id="CEL69688.1"/>
    </source>
</evidence>
<dbReference type="VEuPathDB" id="ToxoDB:NCLIV_053930"/>
<evidence type="ECO:0000256" key="2">
    <source>
        <dbReference type="ARBA" id="ARBA00007243"/>
    </source>
</evidence>
<comment type="subcellular location">
    <subcellularLocation>
        <location evidence="1">Nucleus</location>
    </subcellularLocation>
</comment>
<dbReference type="EMBL" id="FR823392">
    <property type="protein sequence ID" value="CBZ54966.1"/>
    <property type="molecule type" value="Genomic_DNA"/>
</dbReference>
<evidence type="ECO:0000256" key="11">
    <source>
        <dbReference type="SAM" id="MobiDB-lite"/>
    </source>
</evidence>
<dbReference type="GeneID" id="13446683"/>
<feature type="region of interest" description="Disordered" evidence="11">
    <location>
        <begin position="1"/>
        <end position="84"/>
    </location>
</feature>
<dbReference type="PROSITE" id="PS50102">
    <property type="entry name" value="RRM"/>
    <property type="match status" value="2"/>
</dbReference>
<comment type="similarity">
    <text evidence="2">Belongs to the RRM U1 A/B'' family.</text>
</comment>
<evidence type="ECO:0000313" key="15">
    <source>
        <dbReference type="Proteomes" id="UP000007494"/>
    </source>
</evidence>
<dbReference type="eggNOG" id="KOG4206">
    <property type="taxonomic scope" value="Eukaryota"/>
</dbReference>
<dbReference type="AlphaFoldDB" id="F0VMM0"/>
<evidence type="ECO:0000256" key="3">
    <source>
        <dbReference type="ARBA" id="ARBA00022664"/>
    </source>
</evidence>
<dbReference type="GO" id="GO:0006397">
    <property type="term" value="P:mRNA processing"/>
    <property type="evidence" value="ECO:0007669"/>
    <property type="project" value="UniProtKB-KW"/>
</dbReference>
<dbReference type="OMA" id="AMQINFA"/>
<feature type="domain" description="RRM" evidence="12">
    <location>
        <begin position="128"/>
        <end position="207"/>
    </location>
</feature>
<evidence type="ECO:0000256" key="8">
    <source>
        <dbReference type="ARBA" id="ARBA00023242"/>
    </source>
</evidence>
<dbReference type="FunFam" id="3.30.70.330:FF:000029">
    <property type="entry name" value="U2 small nuclear ribonucleoprotein B"/>
    <property type="match status" value="1"/>
</dbReference>
<evidence type="ECO:0000259" key="12">
    <source>
        <dbReference type="PROSITE" id="PS50102"/>
    </source>
</evidence>
<reference evidence="15" key="3">
    <citation type="journal article" date="2012" name="PLoS Pathog.">
        <title>Comparative genomics of the apicomplexan parasites Toxoplasma gondii and Neospora caninum: Coccidia differing in host range and transmission strategy.</title>
        <authorList>
            <person name="Reid A.J."/>
            <person name="Vermont S.J."/>
            <person name="Cotton J.A."/>
            <person name="Harris D."/>
            <person name="Hill-Cawthorne G.A."/>
            <person name="Konen-Waisman S."/>
            <person name="Latham S.M."/>
            <person name="Mourier T."/>
            <person name="Norton R."/>
            <person name="Quail M.A."/>
            <person name="Sanders M."/>
            <person name="Shanmugam D."/>
            <person name="Sohal A."/>
            <person name="Wasmuth J.D."/>
            <person name="Brunk B."/>
            <person name="Grigg M.E."/>
            <person name="Howard J.C."/>
            <person name="Parkinson J."/>
            <person name="Roos D.S."/>
            <person name="Trees A.J."/>
            <person name="Berriman M."/>
            <person name="Pain A."/>
            <person name="Wastling J.M."/>
        </authorList>
    </citation>
    <scope>NUCLEOTIDE SEQUENCE [LARGE SCALE GENOMIC DNA]</scope>
    <source>
        <strain evidence="15">Liverpool</strain>
    </source>
</reference>
<evidence type="ECO:0000256" key="10">
    <source>
        <dbReference type="PROSITE-ProRule" id="PRU00176"/>
    </source>
</evidence>
<dbReference type="CDD" id="cd12246">
    <property type="entry name" value="RRM1_U1A_like"/>
    <property type="match status" value="1"/>
</dbReference>
<feature type="region of interest" description="Disordered" evidence="11">
    <location>
        <begin position="214"/>
        <end position="235"/>
    </location>
</feature>
<name>F0VMM0_NEOCL</name>
<dbReference type="Pfam" id="PF00076">
    <property type="entry name" value="RRM_1"/>
    <property type="match status" value="2"/>
</dbReference>
<dbReference type="SMART" id="SM00360">
    <property type="entry name" value="RRM"/>
    <property type="match status" value="2"/>
</dbReference>
<dbReference type="Proteomes" id="UP000007494">
    <property type="component" value="Chromosome XI"/>
</dbReference>
<evidence type="ECO:0000256" key="6">
    <source>
        <dbReference type="ARBA" id="ARBA00022884"/>
    </source>
</evidence>
<dbReference type="GO" id="GO:0005681">
    <property type="term" value="C:spliceosomal complex"/>
    <property type="evidence" value="ECO:0007669"/>
    <property type="project" value="UniProtKB-KW"/>
</dbReference>
<keyword evidence="15" id="KW-1185">Reference proteome</keyword>
<dbReference type="GO" id="GO:0008380">
    <property type="term" value="P:RNA splicing"/>
    <property type="evidence" value="ECO:0007669"/>
    <property type="project" value="UniProtKB-KW"/>
</dbReference>